<organism evidence="2 3">
    <name type="scientific">Rhizopogon vinicolor AM-OR11-026</name>
    <dbReference type="NCBI Taxonomy" id="1314800"/>
    <lineage>
        <taxon>Eukaryota</taxon>
        <taxon>Fungi</taxon>
        <taxon>Dikarya</taxon>
        <taxon>Basidiomycota</taxon>
        <taxon>Agaricomycotina</taxon>
        <taxon>Agaricomycetes</taxon>
        <taxon>Agaricomycetidae</taxon>
        <taxon>Boletales</taxon>
        <taxon>Suillineae</taxon>
        <taxon>Rhizopogonaceae</taxon>
        <taxon>Rhizopogon</taxon>
    </lineage>
</organism>
<dbReference type="Proteomes" id="UP000092154">
    <property type="component" value="Unassembled WGS sequence"/>
</dbReference>
<dbReference type="AlphaFoldDB" id="A0A1B7MS42"/>
<feature type="domain" description="RNA polymerase Rpb1" evidence="1">
    <location>
        <begin position="1"/>
        <end position="47"/>
    </location>
</feature>
<reference evidence="2 3" key="1">
    <citation type="submission" date="2016-06" db="EMBL/GenBank/DDBJ databases">
        <title>Comparative genomics of the ectomycorrhizal sister species Rhizopogon vinicolor and Rhizopogon vesiculosus (Basidiomycota: Boletales) reveals a divergence of the mating type B locus.</title>
        <authorList>
            <consortium name="DOE Joint Genome Institute"/>
            <person name="Mujic A.B."/>
            <person name="Kuo A."/>
            <person name="Tritt A."/>
            <person name="Lipzen A."/>
            <person name="Chen C."/>
            <person name="Johnson J."/>
            <person name="Sharma A."/>
            <person name="Barry K."/>
            <person name="Grigoriev I.V."/>
            <person name="Spatafora J.W."/>
        </authorList>
    </citation>
    <scope>NUCLEOTIDE SEQUENCE [LARGE SCALE GENOMIC DNA]</scope>
    <source>
        <strain evidence="2 3">AM-OR11-026</strain>
    </source>
</reference>
<evidence type="ECO:0000313" key="2">
    <source>
        <dbReference type="EMBL" id="OAX35432.1"/>
    </source>
</evidence>
<dbReference type="GO" id="GO:0003899">
    <property type="term" value="F:DNA-directed RNA polymerase activity"/>
    <property type="evidence" value="ECO:0007669"/>
    <property type="project" value="InterPro"/>
</dbReference>
<sequence length="106" mass="12032">MFDHKLTMAYIAGRIAESFKIDLFVMWSDDNSEKIIISCHVLGPPTSVSSKNDISQINHVHCSSSQQHHSNPRLIETGLLDLLIYSTLGSKFYYRAGQLLQFYVVL</sequence>
<dbReference type="Pfam" id="PF04990">
    <property type="entry name" value="RNA_pol_Rpb1_7"/>
    <property type="match status" value="1"/>
</dbReference>
<name>A0A1B7MS42_9AGAM</name>
<evidence type="ECO:0000313" key="3">
    <source>
        <dbReference type="Proteomes" id="UP000092154"/>
    </source>
</evidence>
<dbReference type="GO" id="GO:0006351">
    <property type="term" value="P:DNA-templated transcription"/>
    <property type="evidence" value="ECO:0007669"/>
    <property type="project" value="InterPro"/>
</dbReference>
<dbReference type="InParanoid" id="A0A1B7MS42"/>
<dbReference type="OrthoDB" id="10315250at2759"/>
<proteinExistence type="predicted"/>
<gene>
    <name evidence="2" type="ORF">K503DRAFT_868269</name>
</gene>
<dbReference type="Gene3D" id="3.30.1360.140">
    <property type="match status" value="1"/>
</dbReference>
<keyword evidence="3" id="KW-1185">Reference proteome</keyword>
<accession>A0A1B7MS42</accession>
<dbReference type="GO" id="GO:0003677">
    <property type="term" value="F:DNA binding"/>
    <property type="evidence" value="ECO:0007669"/>
    <property type="project" value="InterPro"/>
</dbReference>
<dbReference type="InterPro" id="IPR007073">
    <property type="entry name" value="RNA_pol_Rpb1_7"/>
</dbReference>
<dbReference type="STRING" id="1314800.A0A1B7MS42"/>
<dbReference type="EMBL" id="KV448501">
    <property type="protein sequence ID" value="OAX35432.1"/>
    <property type="molecule type" value="Genomic_DNA"/>
</dbReference>
<protein>
    <recommendedName>
        <fullName evidence="1">RNA polymerase Rpb1 domain-containing protein</fullName>
    </recommendedName>
</protein>
<evidence type="ECO:0000259" key="1">
    <source>
        <dbReference type="Pfam" id="PF04990"/>
    </source>
</evidence>
<dbReference type="InterPro" id="IPR038593">
    <property type="entry name" value="RNA_pol_Rpb1_7_sf"/>
</dbReference>